<dbReference type="OrthoDB" id="44467at2759"/>
<keyword evidence="6" id="KW-0999">Mitochondrion inner membrane</keyword>
<evidence type="ECO:0000256" key="10">
    <source>
        <dbReference type="PROSITE-ProRule" id="PRU00282"/>
    </source>
</evidence>
<evidence type="ECO:0000256" key="8">
    <source>
        <dbReference type="ARBA" id="ARBA00023128"/>
    </source>
</evidence>
<dbReference type="PANTHER" id="PTHR45788:SF3">
    <property type="entry name" value="TRICARBOXYLATE TRANSPORT PROTEIN"/>
    <property type="match status" value="1"/>
</dbReference>
<evidence type="ECO:0000256" key="2">
    <source>
        <dbReference type="ARBA" id="ARBA00006375"/>
    </source>
</evidence>
<comment type="subcellular location">
    <subcellularLocation>
        <location evidence="1">Mitochondrion inner membrane</location>
        <topology evidence="1">Multi-pass membrane protein</topology>
    </subcellularLocation>
</comment>
<dbReference type="EMBL" id="CP055898">
    <property type="protein sequence ID" value="QKX54348.1"/>
    <property type="molecule type" value="Genomic_DNA"/>
</dbReference>
<evidence type="ECO:0000256" key="6">
    <source>
        <dbReference type="ARBA" id="ARBA00022792"/>
    </source>
</evidence>
<dbReference type="KEGG" id="trg:TRUGW13939_01434"/>
<comment type="similarity">
    <text evidence="2">Belongs to the mitochondrial carrier (TC 2.A.29) family.</text>
</comment>
<dbReference type="GeneID" id="55988945"/>
<keyword evidence="4 10" id="KW-0812">Transmembrane</keyword>
<dbReference type="GO" id="GO:0005743">
    <property type="term" value="C:mitochondrial inner membrane"/>
    <property type="evidence" value="ECO:0007669"/>
    <property type="project" value="UniProtKB-SubCell"/>
</dbReference>
<accession>A0A7H8QKH6</accession>
<dbReference type="GO" id="GO:0006843">
    <property type="term" value="P:mitochondrial citrate transmembrane transport"/>
    <property type="evidence" value="ECO:0007669"/>
    <property type="project" value="TreeGrafter"/>
</dbReference>
<keyword evidence="5" id="KW-0677">Repeat</keyword>
<dbReference type="SUPFAM" id="SSF103506">
    <property type="entry name" value="Mitochondrial carrier"/>
    <property type="match status" value="1"/>
</dbReference>
<dbReference type="AlphaFoldDB" id="A0A7H8QKH6"/>
<dbReference type="PROSITE" id="PS50920">
    <property type="entry name" value="SOLCAR"/>
    <property type="match status" value="3"/>
</dbReference>
<dbReference type="RefSeq" id="XP_035340527.1">
    <property type="nucleotide sequence ID" value="XM_035484634.1"/>
</dbReference>
<dbReference type="PRINTS" id="PR00926">
    <property type="entry name" value="MITOCARRIER"/>
</dbReference>
<feature type="repeat" description="Solcar" evidence="10">
    <location>
        <begin position="588"/>
        <end position="670"/>
    </location>
</feature>
<dbReference type="PANTHER" id="PTHR45788">
    <property type="entry name" value="SUCCINATE/FUMARATE MITOCHONDRIAL TRANSPORTER-RELATED"/>
    <property type="match status" value="1"/>
</dbReference>
<keyword evidence="9 10" id="KW-0472">Membrane</keyword>
<dbReference type="InterPro" id="IPR023395">
    <property type="entry name" value="MCP_dom_sf"/>
</dbReference>
<evidence type="ECO:0000313" key="11">
    <source>
        <dbReference type="EMBL" id="QKX54348.1"/>
    </source>
</evidence>
<feature type="repeat" description="Solcar" evidence="10">
    <location>
        <begin position="495"/>
        <end position="580"/>
    </location>
</feature>
<gene>
    <name evidence="11" type="ORF">TRUGW13939_01434</name>
</gene>
<dbReference type="InterPro" id="IPR002067">
    <property type="entry name" value="MCP"/>
</dbReference>
<name>A0A7H8QKH6_TALRU</name>
<keyword evidence="7" id="KW-1133">Transmembrane helix</keyword>
<evidence type="ECO:0000256" key="9">
    <source>
        <dbReference type="ARBA" id="ARBA00023136"/>
    </source>
</evidence>
<feature type="repeat" description="Solcar" evidence="10">
    <location>
        <begin position="394"/>
        <end position="483"/>
    </location>
</feature>
<reference evidence="12" key="1">
    <citation type="submission" date="2020-06" db="EMBL/GenBank/DDBJ databases">
        <title>A chromosome-scale genome assembly of Talaromyces rugulosus W13939.</title>
        <authorList>
            <person name="Wang B."/>
            <person name="Guo L."/>
            <person name="Ye K."/>
            <person name="Wang L."/>
        </authorList>
    </citation>
    <scope>NUCLEOTIDE SEQUENCE [LARGE SCALE GENOMIC DNA]</scope>
    <source>
        <strain evidence="12">W13939</strain>
    </source>
</reference>
<protein>
    <submittedName>
        <fullName evidence="11">Uncharacterized protein</fullName>
    </submittedName>
</protein>
<sequence length="674" mass="74190">MPTQLLPNPTSTNTAVNLGHLKLFHHFQTSTQQTLLLGPDVWSYTIQLCFQFDFLMDAILCIAARHLAVLQPHDPTYPTAATSHLCRALSQFRTALSKDLTSTHIDTFIATSLLLQYELWTNADITSPPEDAGEIAFDQPPRDHLFTFCSSLKQVFLKGISVKSGQLSVILPQLRHDPKDALVQAARISCDTIDQCQSFFSWDRPISPDLLEISFPYQRSLYSVISNVWQSHVPRLSADTTNPVEDGYVPVITQLCLILSFLPETRPPELVNVDSSLFSALSRFILSFPIACHGPYISMVQESDPHALVLLYHFYRAVRILMPLDKCWWAHTRAVASERALKAWLIRESAKYVDTFFKETKKNIASAARGTWESVAMSTVAQKARPQYKDKKTIPPWVSLLSGATAGAVEATITYPFEFAKTRAQLRSQQGAMEMPKNPFTLIYQVAKLEGPAALYTGCSTLVVGTAAKAGVRFLSFDSIKNLLSDEDGSLSTGRGILAGMCAGATESVLAVTPTERIKTALIDDAKSPNRRFRSSLHATRTLIHENGLADIYKGCVSTTMKQMATSAVRMGSYNFLKETVKKYDMPTTATTTFAMGALAGTVTVYATQPFDVVKTRSQSVQGAPLAEAVGGIFQDFGVKGFWKGSTMRLGRLILSGGIVFSVYEQVASVLMGT</sequence>
<dbReference type="InterPro" id="IPR018108">
    <property type="entry name" value="MCP_transmembrane"/>
</dbReference>
<keyword evidence="3" id="KW-0813">Transport</keyword>
<evidence type="ECO:0000256" key="4">
    <source>
        <dbReference type="ARBA" id="ARBA00022692"/>
    </source>
</evidence>
<dbReference type="Gene3D" id="1.50.40.10">
    <property type="entry name" value="Mitochondrial carrier domain"/>
    <property type="match status" value="1"/>
</dbReference>
<keyword evidence="8" id="KW-0496">Mitochondrion</keyword>
<evidence type="ECO:0000256" key="1">
    <source>
        <dbReference type="ARBA" id="ARBA00004448"/>
    </source>
</evidence>
<dbReference type="Proteomes" id="UP000509510">
    <property type="component" value="Chromosome I"/>
</dbReference>
<evidence type="ECO:0000313" key="12">
    <source>
        <dbReference type="Proteomes" id="UP000509510"/>
    </source>
</evidence>
<dbReference type="GO" id="GO:0071913">
    <property type="term" value="F:citrate secondary active transmembrane transporter activity"/>
    <property type="evidence" value="ECO:0007669"/>
    <property type="project" value="TreeGrafter"/>
</dbReference>
<evidence type="ECO:0000256" key="3">
    <source>
        <dbReference type="ARBA" id="ARBA00022448"/>
    </source>
</evidence>
<evidence type="ECO:0000256" key="7">
    <source>
        <dbReference type="ARBA" id="ARBA00022989"/>
    </source>
</evidence>
<dbReference type="InterPro" id="IPR049563">
    <property type="entry name" value="TXTP-like"/>
</dbReference>
<proteinExistence type="inferred from homology"/>
<keyword evidence="12" id="KW-1185">Reference proteome</keyword>
<dbReference type="Pfam" id="PF00153">
    <property type="entry name" value="Mito_carr"/>
    <property type="match status" value="3"/>
</dbReference>
<organism evidence="11 12">
    <name type="scientific">Talaromyces rugulosus</name>
    <name type="common">Penicillium rugulosum</name>
    <dbReference type="NCBI Taxonomy" id="121627"/>
    <lineage>
        <taxon>Eukaryota</taxon>
        <taxon>Fungi</taxon>
        <taxon>Dikarya</taxon>
        <taxon>Ascomycota</taxon>
        <taxon>Pezizomycotina</taxon>
        <taxon>Eurotiomycetes</taxon>
        <taxon>Eurotiomycetidae</taxon>
        <taxon>Eurotiales</taxon>
        <taxon>Trichocomaceae</taxon>
        <taxon>Talaromyces</taxon>
        <taxon>Talaromyces sect. Islandici</taxon>
    </lineage>
</organism>
<evidence type="ECO:0000256" key="5">
    <source>
        <dbReference type="ARBA" id="ARBA00022737"/>
    </source>
</evidence>